<accession>A0A9R0R0B6</accession>
<keyword evidence="3" id="KW-1185">Reference proteome</keyword>
<proteinExistence type="predicted"/>
<evidence type="ECO:0000256" key="1">
    <source>
        <dbReference type="SAM" id="Phobius"/>
    </source>
</evidence>
<dbReference type="OMA" id="KRKMPFW"/>
<reference evidence="2 3" key="1">
    <citation type="submission" date="2017-09" db="EMBL/GenBank/DDBJ databases">
        <authorList>
            <consortium name="International Durum Wheat Genome Sequencing Consortium (IDWGSC)"/>
            <person name="Milanesi L."/>
        </authorList>
    </citation>
    <scope>NUCLEOTIDE SEQUENCE [LARGE SCALE GENOMIC DNA]</scope>
    <source>
        <strain evidence="3">cv. Svevo</strain>
    </source>
</reference>
<evidence type="ECO:0000313" key="3">
    <source>
        <dbReference type="Proteomes" id="UP000324705"/>
    </source>
</evidence>
<feature type="transmembrane region" description="Helical" evidence="1">
    <location>
        <begin position="38"/>
        <end position="58"/>
    </location>
</feature>
<evidence type="ECO:0000313" key="2">
    <source>
        <dbReference type="EMBL" id="VAH20122.1"/>
    </source>
</evidence>
<keyword evidence="1" id="KW-1133">Transmembrane helix</keyword>
<keyword evidence="1" id="KW-0472">Membrane</keyword>
<dbReference type="PANTHER" id="PTHR34360:SF6">
    <property type="entry name" value="OS02G0306550 PROTEIN"/>
    <property type="match status" value="1"/>
</dbReference>
<dbReference type="SUPFAM" id="SSF58104">
    <property type="entry name" value="Methyl-accepting chemotaxis protein (MCP) signaling domain"/>
    <property type="match status" value="1"/>
</dbReference>
<dbReference type="Gramene" id="TRITD1Bv1G165280.1">
    <property type="protein sequence ID" value="TRITD1Bv1G165280.1"/>
    <property type="gene ID" value="TRITD1Bv1G165280"/>
</dbReference>
<dbReference type="Proteomes" id="UP000324705">
    <property type="component" value="Chromosome 1B"/>
</dbReference>
<dbReference type="EMBL" id="LT934112">
    <property type="protein sequence ID" value="VAH20122.1"/>
    <property type="molecule type" value="Genomic_DNA"/>
</dbReference>
<dbReference type="AlphaFoldDB" id="A0A9R0R0B6"/>
<protein>
    <submittedName>
        <fullName evidence="2">Uncharacterized protein</fullName>
    </submittedName>
</protein>
<name>A0A9R0R0B6_TRITD</name>
<keyword evidence="1" id="KW-0812">Transmembrane</keyword>
<organism evidence="2 3">
    <name type="scientific">Triticum turgidum subsp. durum</name>
    <name type="common">Durum wheat</name>
    <name type="synonym">Triticum durum</name>
    <dbReference type="NCBI Taxonomy" id="4567"/>
    <lineage>
        <taxon>Eukaryota</taxon>
        <taxon>Viridiplantae</taxon>
        <taxon>Streptophyta</taxon>
        <taxon>Embryophyta</taxon>
        <taxon>Tracheophyta</taxon>
        <taxon>Spermatophyta</taxon>
        <taxon>Magnoliopsida</taxon>
        <taxon>Liliopsida</taxon>
        <taxon>Poales</taxon>
        <taxon>Poaceae</taxon>
        <taxon>BOP clade</taxon>
        <taxon>Pooideae</taxon>
        <taxon>Triticodae</taxon>
        <taxon>Triticeae</taxon>
        <taxon>Triticinae</taxon>
        <taxon>Triticum</taxon>
    </lineage>
</organism>
<dbReference type="PANTHER" id="PTHR34360">
    <property type="entry name" value="OS08G0519400 PROTEIN"/>
    <property type="match status" value="1"/>
</dbReference>
<sequence>MAMRVDSAILAVVVAFLLPLRLLSLFARLKSSGSAGDLRRSCTALAIAAALLATFFALPRYDGGRTGQCTAPVGFAWEEGTGREVRLEIEQLKLQLNRLESLWENNSKAPDDKGDASEEDAEFVKAMGLDIQALIKEQENIKESLWSSGGTIKSVENEVRILAAESRKMNSDIYNVWSLANDTEKTVEALHSDVQKAQIIMDESRKMNSNAHQIWSLAKDTAKKVESLYTDVAKVQSVIDISKKMESNIHKAWSYAKQTEKRVEDIYSDVKKGVEKPPGLASANL</sequence>
<gene>
    <name evidence="2" type="ORF">TRITD_1Bv1G165280</name>
</gene>